<gene>
    <name evidence="2" type="ORF">NITINOP_2077</name>
</gene>
<dbReference type="SUPFAM" id="SSF141371">
    <property type="entry name" value="PilZ domain-like"/>
    <property type="match status" value="1"/>
</dbReference>
<dbReference type="KEGG" id="nio:NITINOP_2077"/>
<evidence type="ECO:0000259" key="1">
    <source>
        <dbReference type="Pfam" id="PF07238"/>
    </source>
</evidence>
<organism evidence="2 3">
    <name type="scientific">Candidatus Nitrospira inopinata</name>
    <dbReference type="NCBI Taxonomy" id="1715989"/>
    <lineage>
        <taxon>Bacteria</taxon>
        <taxon>Pseudomonadati</taxon>
        <taxon>Nitrospirota</taxon>
        <taxon>Nitrospiria</taxon>
        <taxon>Nitrospirales</taxon>
        <taxon>Nitrospiraceae</taxon>
        <taxon>Nitrospira</taxon>
    </lineage>
</organism>
<name>A0A0S4KUN3_9BACT</name>
<feature type="domain" description="PilZ" evidence="1">
    <location>
        <begin position="2"/>
        <end position="97"/>
    </location>
</feature>
<keyword evidence="3" id="KW-1185">Reference proteome</keyword>
<dbReference type="GO" id="GO:0035438">
    <property type="term" value="F:cyclic-di-GMP binding"/>
    <property type="evidence" value="ECO:0007669"/>
    <property type="project" value="InterPro"/>
</dbReference>
<evidence type="ECO:0000313" key="3">
    <source>
        <dbReference type="Proteomes" id="UP000066284"/>
    </source>
</evidence>
<dbReference type="Gene3D" id="2.40.10.220">
    <property type="entry name" value="predicted glycosyltransferase like domains"/>
    <property type="match status" value="1"/>
</dbReference>
<dbReference type="Pfam" id="PF07238">
    <property type="entry name" value="PilZ"/>
    <property type="match status" value="1"/>
</dbReference>
<dbReference type="STRING" id="1715989.NITINOP_2077"/>
<accession>A0A0S4KUN3</accession>
<dbReference type="EMBL" id="LN885086">
    <property type="protein sequence ID" value="CUQ67049.1"/>
    <property type="molecule type" value="Genomic_DNA"/>
</dbReference>
<protein>
    <recommendedName>
        <fullName evidence="1">PilZ domain-containing protein</fullName>
    </recommendedName>
</protein>
<evidence type="ECO:0000313" key="2">
    <source>
        <dbReference type="EMBL" id="CUQ67049.1"/>
    </source>
</evidence>
<dbReference type="Proteomes" id="UP000066284">
    <property type="component" value="Chromosome 1"/>
</dbReference>
<proteinExistence type="predicted"/>
<reference evidence="3" key="1">
    <citation type="submission" date="2015-09" db="EMBL/GenBank/DDBJ databases">
        <authorList>
            <person name="Daims H."/>
        </authorList>
    </citation>
    <scope>NUCLEOTIDE SEQUENCE [LARGE SCALE GENOMIC DNA]</scope>
</reference>
<dbReference type="AlphaFoldDB" id="A0A0S4KUN3"/>
<dbReference type="InterPro" id="IPR009875">
    <property type="entry name" value="PilZ_domain"/>
</dbReference>
<sequence length="118" mass="13423">MERRQHRRVRAGLASWVRVNAHEVSGRAVDLSLGGAKIESALPVDPGKRVTVKLMIPGSAPIVIEQAEIRWVRDRTFGVRFLEIRQGQRDDLERLIDEYLDADESQNGSDRSYRGRDV</sequence>